<evidence type="ECO:0000256" key="1">
    <source>
        <dbReference type="SAM" id="MobiDB-lite"/>
    </source>
</evidence>
<evidence type="ECO:0000313" key="2">
    <source>
        <dbReference type="EMBL" id="KAF7367049.1"/>
    </source>
</evidence>
<protein>
    <submittedName>
        <fullName evidence="2">Uncharacterized protein</fullName>
    </submittedName>
</protein>
<dbReference type="EMBL" id="JACAZH010000006">
    <property type="protein sequence ID" value="KAF7367049.1"/>
    <property type="molecule type" value="Genomic_DNA"/>
</dbReference>
<gene>
    <name evidence="2" type="ORF">MSAN_00964100</name>
</gene>
<feature type="region of interest" description="Disordered" evidence="1">
    <location>
        <begin position="224"/>
        <end position="292"/>
    </location>
</feature>
<organism evidence="2 3">
    <name type="scientific">Mycena sanguinolenta</name>
    <dbReference type="NCBI Taxonomy" id="230812"/>
    <lineage>
        <taxon>Eukaryota</taxon>
        <taxon>Fungi</taxon>
        <taxon>Dikarya</taxon>
        <taxon>Basidiomycota</taxon>
        <taxon>Agaricomycotina</taxon>
        <taxon>Agaricomycetes</taxon>
        <taxon>Agaricomycetidae</taxon>
        <taxon>Agaricales</taxon>
        <taxon>Marasmiineae</taxon>
        <taxon>Mycenaceae</taxon>
        <taxon>Mycena</taxon>
    </lineage>
</organism>
<dbReference type="AlphaFoldDB" id="A0A8H6YXJ8"/>
<sequence>MSSQRSSSLLVAIGTLRCAAPLTSLNTAPSGSRSAQGLFPSSSPGISTAAARCRIRYYSPRGRRPLLIYGTRQTYGREYAKCVTVYYSTWQLPLCPPAASLLSRIANPSNSIEARYGSTPSILPTPFVARSRTTSPTSFSDGLAPRLPAVYAKPLRSSPRRRHVLCSPHTLSAWLSRRPRGIAVPLASAPPCTFSGVNCCMLPHPPLTLLVDRSEHDRVRRCFPTRRRSSPPVPRLQPIPALEATERRARGALPNLSRSSPRSVHSALDRVAFDSAETGQALPPLSRSRPQD</sequence>
<dbReference type="Proteomes" id="UP000623467">
    <property type="component" value="Unassembled WGS sequence"/>
</dbReference>
<evidence type="ECO:0000313" key="3">
    <source>
        <dbReference type="Proteomes" id="UP000623467"/>
    </source>
</evidence>
<keyword evidence="3" id="KW-1185">Reference proteome</keyword>
<accession>A0A8H6YXJ8</accession>
<proteinExistence type="predicted"/>
<reference evidence="2" key="1">
    <citation type="submission" date="2020-05" db="EMBL/GenBank/DDBJ databases">
        <title>Mycena genomes resolve the evolution of fungal bioluminescence.</title>
        <authorList>
            <person name="Tsai I.J."/>
        </authorList>
    </citation>
    <scope>NUCLEOTIDE SEQUENCE</scope>
    <source>
        <strain evidence="2">160909Yilan</strain>
    </source>
</reference>
<comment type="caution">
    <text evidence="2">The sequence shown here is derived from an EMBL/GenBank/DDBJ whole genome shotgun (WGS) entry which is preliminary data.</text>
</comment>
<name>A0A8H6YXJ8_9AGAR</name>